<feature type="compositionally biased region" description="Low complexity" evidence="1">
    <location>
        <begin position="38"/>
        <end position="52"/>
    </location>
</feature>
<gene>
    <name evidence="3" type="primary">LOC113603227</name>
</gene>
<protein>
    <submittedName>
        <fullName evidence="3">Atherin-like</fullName>
    </submittedName>
</protein>
<name>A0ABM3NB45_ACIJB</name>
<proteinExistence type="predicted"/>
<evidence type="ECO:0000313" key="2">
    <source>
        <dbReference type="Proteomes" id="UP001652583"/>
    </source>
</evidence>
<dbReference type="RefSeq" id="XP_053056652.1">
    <property type="nucleotide sequence ID" value="XM_053200677.1"/>
</dbReference>
<accession>A0ABM3NB45</accession>
<feature type="compositionally biased region" description="Pro residues" evidence="1">
    <location>
        <begin position="154"/>
        <end position="163"/>
    </location>
</feature>
<sequence length="185" mass="18847">MEPSRNKPTQPFYSSSPLAKLSPLGRGAGPCRAADWIPRPASASPAALTPSRRGGRLGDTRAGLCPLAPHARRGRKSCLAPLAPAAGGPRGATLGAEGRRATSTSPPGPVGHGFSAGLLPRCRCRTPPPSCPGCPSSARKRAAAAERPTAPAARPFPLPPPLSQPFLQPNFLPPTGSQCPAPPAI</sequence>
<dbReference type="GeneID" id="113603227"/>
<feature type="region of interest" description="Disordered" evidence="1">
    <location>
        <begin position="128"/>
        <end position="185"/>
    </location>
</feature>
<dbReference type="Proteomes" id="UP001652583">
    <property type="component" value="Chromosome A3"/>
</dbReference>
<reference evidence="3" key="1">
    <citation type="submission" date="2025-08" db="UniProtKB">
        <authorList>
            <consortium name="RefSeq"/>
        </authorList>
    </citation>
    <scope>IDENTIFICATION</scope>
    <source>
        <tissue evidence="3">Blood</tissue>
    </source>
</reference>
<feature type="compositionally biased region" description="Low complexity" evidence="1">
    <location>
        <begin position="164"/>
        <end position="174"/>
    </location>
</feature>
<feature type="compositionally biased region" description="Polar residues" evidence="1">
    <location>
        <begin position="1"/>
        <end position="17"/>
    </location>
</feature>
<evidence type="ECO:0000256" key="1">
    <source>
        <dbReference type="SAM" id="MobiDB-lite"/>
    </source>
</evidence>
<evidence type="ECO:0000313" key="3">
    <source>
        <dbReference type="RefSeq" id="XP_053056652.1"/>
    </source>
</evidence>
<organism evidence="2 3">
    <name type="scientific">Acinonyx jubatus</name>
    <name type="common">Cheetah</name>
    <dbReference type="NCBI Taxonomy" id="32536"/>
    <lineage>
        <taxon>Eukaryota</taxon>
        <taxon>Metazoa</taxon>
        <taxon>Chordata</taxon>
        <taxon>Craniata</taxon>
        <taxon>Vertebrata</taxon>
        <taxon>Euteleostomi</taxon>
        <taxon>Mammalia</taxon>
        <taxon>Eutheria</taxon>
        <taxon>Laurasiatheria</taxon>
        <taxon>Carnivora</taxon>
        <taxon>Feliformia</taxon>
        <taxon>Felidae</taxon>
        <taxon>Felinae</taxon>
        <taxon>Acinonyx</taxon>
    </lineage>
</organism>
<keyword evidence="2" id="KW-1185">Reference proteome</keyword>
<feature type="compositionally biased region" description="Low complexity" evidence="1">
    <location>
        <begin position="79"/>
        <end position="96"/>
    </location>
</feature>
<feature type="region of interest" description="Disordered" evidence="1">
    <location>
        <begin position="1"/>
        <end position="112"/>
    </location>
</feature>